<dbReference type="Gene3D" id="3.90.1720.10">
    <property type="entry name" value="endopeptidase domain like (from Nostoc punctiforme)"/>
    <property type="match status" value="1"/>
</dbReference>
<dbReference type="InterPro" id="IPR007921">
    <property type="entry name" value="CHAP_dom"/>
</dbReference>
<dbReference type="AlphaFoldDB" id="A0AAN0RD98"/>
<evidence type="ECO:0000259" key="1">
    <source>
        <dbReference type="PROSITE" id="PS50911"/>
    </source>
</evidence>
<dbReference type="KEGG" id="gbh:GbCGDNIH2_0919"/>
<dbReference type="InterPro" id="IPR038765">
    <property type="entry name" value="Papain-like_cys_pep_sf"/>
</dbReference>
<organism evidence="2 3">
    <name type="scientific">Granulibacter bethesdensis</name>
    <dbReference type="NCBI Taxonomy" id="364410"/>
    <lineage>
        <taxon>Bacteria</taxon>
        <taxon>Pseudomonadati</taxon>
        <taxon>Pseudomonadota</taxon>
        <taxon>Alphaproteobacteria</taxon>
        <taxon>Acetobacterales</taxon>
        <taxon>Acetobacteraceae</taxon>
        <taxon>Granulibacter</taxon>
    </lineage>
</organism>
<protein>
    <recommendedName>
        <fullName evidence="1">Peptidase C51 domain-containing protein</fullName>
    </recommendedName>
</protein>
<gene>
    <name evidence="2" type="ORF">GbCGDNIH3_0919</name>
</gene>
<proteinExistence type="predicted"/>
<sequence>MLAWATGKKVLGYGTAIALSLPLMTGTAQARSKHVAGRQAGVSHNHHASLHIKHSLQYASRHRSFSALQCVPYARSVSGIELKGNAANWWDAAEGVYARGNAPETGSILNFRANGHMRLGHVAVVEQVINSREVLIDHANWRGPGARGGVSKGISVVDVSPNNDWTSVRVALGHSETYGSVYPTYGFIYDRPEGQSGSATRMASASVPDLNPPPRNLAPAGGRVAAVVGGSDQPVYQEVAQAPSSSRKRGIDLSVGKQITADQTTGSMNFGADLATDSINHNLR</sequence>
<dbReference type="RefSeq" id="WP_011631626.1">
    <property type="nucleotide sequence ID" value="NZ_CP003181.2"/>
</dbReference>
<dbReference type="SUPFAM" id="SSF54001">
    <property type="entry name" value="Cysteine proteinases"/>
    <property type="match status" value="1"/>
</dbReference>
<reference evidence="3" key="1">
    <citation type="submission" date="2012-06" db="EMBL/GenBank/DDBJ databases">
        <title>Genome analysis of multiple Granulibacter bethesdensis isolates demonstrates substantial genome diversity.</title>
        <authorList>
            <person name="Greenberg D.E."/>
            <person name="Porcella S.F."/>
            <person name="Zarember K."/>
            <person name="Zelazny A.M."/>
            <person name="Bruno D."/>
            <person name="Martens C."/>
            <person name="Barbian K.D."/>
            <person name="Jaske E."/>
            <person name="Holland S.M."/>
        </authorList>
    </citation>
    <scope>NUCLEOTIDE SEQUENCE [LARGE SCALE GENOMIC DNA]</scope>
    <source>
        <strain evidence="3">CGDNIH3</strain>
    </source>
</reference>
<evidence type="ECO:0000313" key="3">
    <source>
        <dbReference type="Proteomes" id="UP000019438"/>
    </source>
</evidence>
<dbReference type="Proteomes" id="UP000019438">
    <property type="component" value="Chromosome"/>
</dbReference>
<accession>A0AAN0RD98</accession>
<name>A0AAN0RD98_9PROT</name>
<dbReference type="Pfam" id="PF05257">
    <property type="entry name" value="CHAP"/>
    <property type="match status" value="1"/>
</dbReference>
<dbReference type="EMBL" id="CP003181">
    <property type="protein sequence ID" value="AHJ62747.1"/>
    <property type="molecule type" value="Genomic_DNA"/>
</dbReference>
<feature type="domain" description="Peptidase C51" evidence="1">
    <location>
        <begin position="45"/>
        <end position="169"/>
    </location>
</feature>
<dbReference type="KEGG" id="gbc:GbCGDNIH3_0919"/>
<evidence type="ECO:0000313" key="2">
    <source>
        <dbReference type="EMBL" id="AHJ62747.1"/>
    </source>
</evidence>
<dbReference type="PROSITE" id="PS50911">
    <property type="entry name" value="CHAP"/>
    <property type="match status" value="1"/>
</dbReference>